<keyword evidence="2" id="KW-0012">Acyltransferase</keyword>
<organism evidence="3 4">
    <name type="scientific">Rhododendron griersonianum</name>
    <dbReference type="NCBI Taxonomy" id="479676"/>
    <lineage>
        <taxon>Eukaryota</taxon>
        <taxon>Viridiplantae</taxon>
        <taxon>Streptophyta</taxon>
        <taxon>Embryophyta</taxon>
        <taxon>Tracheophyta</taxon>
        <taxon>Spermatophyta</taxon>
        <taxon>Magnoliopsida</taxon>
        <taxon>eudicotyledons</taxon>
        <taxon>Gunneridae</taxon>
        <taxon>Pentapetalae</taxon>
        <taxon>asterids</taxon>
        <taxon>Ericales</taxon>
        <taxon>Ericaceae</taxon>
        <taxon>Ericoideae</taxon>
        <taxon>Rhodoreae</taxon>
        <taxon>Rhododendron</taxon>
    </lineage>
</organism>
<sequence length="269" mass="29098">MDSDKPIVQYNEGDAVSPTVGESEDDFYHLSANGFREADKYHHYAPYLLASKTRVPVLALQVTLFPNAGFSIGFAAHHAVFDGKSITMFMHSWASICRLKTRKLTAEKVHLFISNDCRARLEPPIPSTYFGNCITGCVVDGDTSKLMTEDGVAIAARAIGEAIGGMGDGVLKGAKEMIPKLLSIKKEVGLLISIASSPRFEVYKIDFGWGRPKKVEIVSIEKSGAISLSDSKDGNGGVEIGVALNKHEAEAFASLFASGLKYHQVLQES</sequence>
<keyword evidence="1" id="KW-0808">Transferase</keyword>
<dbReference type="GO" id="GO:0016747">
    <property type="term" value="F:acyltransferase activity, transferring groups other than amino-acyl groups"/>
    <property type="evidence" value="ECO:0007669"/>
    <property type="project" value="UniProtKB-ARBA"/>
</dbReference>
<evidence type="ECO:0000256" key="2">
    <source>
        <dbReference type="ARBA" id="ARBA00023315"/>
    </source>
</evidence>
<gene>
    <name evidence="3" type="ORF">RHGRI_011353</name>
</gene>
<comment type="caution">
    <text evidence="3">The sequence shown here is derived from an EMBL/GenBank/DDBJ whole genome shotgun (WGS) entry which is preliminary data.</text>
</comment>
<dbReference type="InterPro" id="IPR023213">
    <property type="entry name" value="CAT-like_dom_sf"/>
</dbReference>
<dbReference type="AlphaFoldDB" id="A0AAV6KLG8"/>
<name>A0AAV6KLG8_9ERIC</name>
<evidence type="ECO:0000313" key="4">
    <source>
        <dbReference type="Proteomes" id="UP000823749"/>
    </source>
</evidence>
<proteinExistence type="predicted"/>
<dbReference type="Pfam" id="PF02458">
    <property type="entry name" value="Transferase"/>
    <property type="match status" value="1"/>
</dbReference>
<dbReference type="InterPro" id="IPR051504">
    <property type="entry name" value="Plant_metabolite_acyltrans"/>
</dbReference>
<evidence type="ECO:0000313" key="3">
    <source>
        <dbReference type="EMBL" id="KAG5553438.1"/>
    </source>
</evidence>
<dbReference type="Gene3D" id="3.30.559.10">
    <property type="entry name" value="Chloramphenicol acetyltransferase-like domain"/>
    <property type="match status" value="1"/>
</dbReference>
<dbReference type="PANTHER" id="PTHR31625">
    <property type="match status" value="1"/>
</dbReference>
<evidence type="ECO:0000256" key="1">
    <source>
        <dbReference type="ARBA" id="ARBA00022679"/>
    </source>
</evidence>
<protein>
    <submittedName>
        <fullName evidence="3">Uncharacterized protein</fullName>
    </submittedName>
</protein>
<keyword evidence="4" id="KW-1185">Reference proteome</keyword>
<dbReference type="EMBL" id="JACTNZ010000004">
    <property type="protein sequence ID" value="KAG5553438.1"/>
    <property type="molecule type" value="Genomic_DNA"/>
</dbReference>
<accession>A0AAV6KLG8</accession>
<dbReference type="Proteomes" id="UP000823749">
    <property type="component" value="Chromosome 4"/>
</dbReference>
<reference evidence="3" key="1">
    <citation type="submission" date="2020-08" db="EMBL/GenBank/DDBJ databases">
        <title>Plant Genome Project.</title>
        <authorList>
            <person name="Zhang R.-G."/>
        </authorList>
    </citation>
    <scope>NUCLEOTIDE SEQUENCE</scope>
    <source>
        <strain evidence="3">WSP0</strain>
        <tissue evidence="3">Leaf</tissue>
    </source>
</reference>